<gene>
    <name evidence="5" type="primary">lgrD_5</name>
    <name evidence="4" type="ORF">SBX37_05985</name>
    <name evidence="5" type="ORF">VIM7927_04023</name>
</gene>
<dbReference type="InterPro" id="IPR020845">
    <property type="entry name" value="AMP-binding_CS"/>
</dbReference>
<evidence type="ECO:0000313" key="4">
    <source>
        <dbReference type="EMBL" id="MDW6002415.1"/>
    </source>
</evidence>
<dbReference type="Gene3D" id="3.30.300.30">
    <property type="match status" value="1"/>
</dbReference>
<dbReference type="RefSeq" id="WP_087482698.1">
    <property type="nucleotide sequence ID" value="NZ_AP024883.1"/>
</dbReference>
<dbReference type="AlphaFoldDB" id="A0A1Y6IYH1"/>
<dbReference type="PANTHER" id="PTHR44845">
    <property type="entry name" value="CARRIER DOMAIN-CONTAINING PROTEIN"/>
    <property type="match status" value="1"/>
</dbReference>
<evidence type="ECO:0000313" key="6">
    <source>
        <dbReference type="Proteomes" id="UP000196125"/>
    </source>
</evidence>
<dbReference type="InterPro" id="IPR036736">
    <property type="entry name" value="ACP-like_sf"/>
</dbReference>
<dbReference type="InterPro" id="IPR045851">
    <property type="entry name" value="AMP-bd_C_sf"/>
</dbReference>
<dbReference type="Pfam" id="PF00550">
    <property type="entry name" value="PP-binding"/>
    <property type="match status" value="1"/>
</dbReference>
<dbReference type="SUPFAM" id="SSF51735">
    <property type="entry name" value="NAD(P)-binding Rossmann-fold domains"/>
    <property type="match status" value="1"/>
</dbReference>
<dbReference type="SUPFAM" id="SSF47336">
    <property type="entry name" value="ACP-like"/>
    <property type="match status" value="1"/>
</dbReference>
<sequence>MTQTVFHGFLRQCSLTPYHTALFDQHRQMTYQELDQASDHLAGVLQQQGVIPGDNIPIIACRSVELVIGILAIIKTGAAYIPVDASYPERRITMITRQSRSPLVLTTHQELNFLIPYMDKTVIAIDTLNQYPQHYPQYVDVQEQSVAYIIFTSGTTGEPKGVMISHASLYNLLDWHNHRFEMSPKSRTSLNAGIGFDVAQWEIWSTLICGATLCIPHENTRRDPRELLGFFADHQLTHAFVPTVMVAEITSIPQPLHLALDYLFTAGEKLHPVNLTQITYQLIDYYGPTETTIFTTCNSVGCCSRNPPDTIGRPVAGAQIWILDEQQQPVKMGESGELYIAGPGVALGYLDAPDLSREKFVSLPHLTGKKLFRSGDRAQWLPNGMVQYLGRFDDQIKIRGNRIELTELTHIILQLPSVRNATSIVTENHHLADKKILSFIVLNKQDQTPEMQSDVIQEIRQHIHLSLPDYFQPAEIVPLQSLPINPNGKIDKPALLAAYQNYRKLIQQKTSIFMTEQEQQLATIWCSLLDRPSVTPEDTFFDAGGNSLMAVRLTTLITQKLGIRAYVRDIYDYPTLGQQAKVFAKRAGYQQPDVDHEPVYALHEDIRLPENWQPTFHFDTQQLHAPNTIFLTGTTGFIGAHLLAELLRTTHAQICCLVRAQSQEHAGQRILQTLCRYKIKLPEEALIRIQPLYGDLAEPNFALPPAIYVALSQQVDLIYHSASSVNFIQPYSYMKRDNVQGLQEILRFAVHQRTKPLILLSTISVYSWGHLHTGKHVMHEDDDIDQNLPAVITDIGYVRSKWVMEKIADLAASKGLPLMTFRLGYATCHSQTGVSADYQWWGRLVKTCLEHKTIPDLRQLREGLTTVDYMTQAIAYISRNPNALGLKFNLIHAQQNNLTLKTFFRLLAQQFDLTFQTIPFHDWLTQWENNPEAPLYPLLSLFKDKMVDDQSTVQLYQDTYRWDCSHVKRFLQGSGIEEPQFTREVLQRYLEESIGYHPIQV</sequence>
<evidence type="ECO:0000313" key="7">
    <source>
        <dbReference type="Proteomes" id="UP001283366"/>
    </source>
</evidence>
<dbReference type="NCBIfam" id="TIGR01746">
    <property type="entry name" value="Thioester-redct"/>
    <property type="match status" value="1"/>
</dbReference>
<keyword evidence="1" id="KW-0596">Phosphopantetheine</keyword>
<dbReference type="InterPro" id="IPR010080">
    <property type="entry name" value="Thioester_reductase-like_dom"/>
</dbReference>
<dbReference type="GO" id="GO:0031177">
    <property type="term" value="F:phosphopantetheine binding"/>
    <property type="evidence" value="ECO:0007669"/>
    <property type="project" value="InterPro"/>
</dbReference>
<dbReference type="Proteomes" id="UP001283366">
    <property type="component" value="Unassembled WGS sequence"/>
</dbReference>
<dbReference type="OrthoDB" id="5817163at2"/>
<reference evidence="5 6" key="1">
    <citation type="submission" date="2017-05" db="EMBL/GenBank/DDBJ databases">
        <authorList>
            <person name="Song R."/>
            <person name="Chenine A.L."/>
            <person name="Ruprecht R.M."/>
        </authorList>
    </citation>
    <scope>NUCLEOTIDE SEQUENCE [LARGE SCALE GENOMIC DNA]</scope>
    <source>
        <strain evidence="5 6">CECT 7927</strain>
    </source>
</reference>
<reference evidence="4 7" key="2">
    <citation type="submission" date="2023-11" db="EMBL/GenBank/DDBJ databases">
        <title>Plant-associative lifestyle of Vibrio porteresiae and its evolutionary dynamics.</title>
        <authorList>
            <person name="Rameshkumar N."/>
            <person name="Kirti K."/>
        </authorList>
    </citation>
    <scope>NUCLEOTIDE SEQUENCE [LARGE SCALE GENOMIC DNA]</scope>
    <source>
        <strain evidence="4 7">MSSRF38</strain>
    </source>
</reference>
<dbReference type="Gene3D" id="2.30.38.10">
    <property type="entry name" value="Luciferase, Domain 3"/>
    <property type="match status" value="1"/>
</dbReference>
<dbReference type="PROSITE" id="PS00455">
    <property type="entry name" value="AMP_BINDING"/>
    <property type="match status" value="1"/>
</dbReference>
<dbReference type="PROSITE" id="PS00012">
    <property type="entry name" value="PHOSPHOPANTETHEINE"/>
    <property type="match status" value="1"/>
</dbReference>
<dbReference type="EMBL" id="JAWRCO010000001">
    <property type="protein sequence ID" value="MDW6002415.1"/>
    <property type="molecule type" value="Genomic_DNA"/>
</dbReference>
<dbReference type="InterPro" id="IPR013120">
    <property type="entry name" value="FAR_NAD-bd"/>
</dbReference>
<feature type="domain" description="Carrier" evidence="3">
    <location>
        <begin position="512"/>
        <end position="587"/>
    </location>
</feature>
<proteinExistence type="predicted"/>
<evidence type="ECO:0000259" key="3">
    <source>
        <dbReference type="PROSITE" id="PS50075"/>
    </source>
</evidence>
<dbReference type="CDD" id="cd05930">
    <property type="entry name" value="A_NRPS"/>
    <property type="match status" value="1"/>
</dbReference>
<dbReference type="InterPro" id="IPR006162">
    <property type="entry name" value="Ppantetheine_attach_site"/>
</dbReference>
<keyword evidence="7" id="KW-1185">Reference proteome</keyword>
<dbReference type="NCBIfam" id="TIGR01733">
    <property type="entry name" value="AA-adenyl-dom"/>
    <property type="match status" value="1"/>
</dbReference>
<evidence type="ECO:0000256" key="1">
    <source>
        <dbReference type="ARBA" id="ARBA00022450"/>
    </source>
</evidence>
<dbReference type="Pfam" id="PF07993">
    <property type="entry name" value="NAD_binding_4"/>
    <property type="match status" value="1"/>
</dbReference>
<dbReference type="InterPro" id="IPR020806">
    <property type="entry name" value="PKS_PP-bd"/>
</dbReference>
<protein>
    <submittedName>
        <fullName evidence="4">Amino acid adenylation domain-containing protein</fullName>
    </submittedName>
    <submittedName>
        <fullName evidence="5">Linear gramicidin synthase subunit D</fullName>
    </submittedName>
</protein>
<dbReference type="Proteomes" id="UP000196125">
    <property type="component" value="Unassembled WGS sequence"/>
</dbReference>
<dbReference type="Gene3D" id="1.10.1200.10">
    <property type="entry name" value="ACP-like"/>
    <property type="match status" value="1"/>
</dbReference>
<dbReference type="SUPFAM" id="SSF56801">
    <property type="entry name" value="Acetyl-CoA synthetase-like"/>
    <property type="match status" value="1"/>
</dbReference>
<keyword evidence="2" id="KW-0597">Phosphoprotein</keyword>
<dbReference type="InterPro" id="IPR010071">
    <property type="entry name" value="AA_adenyl_dom"/>
</dbReference>
<evidence type="ECO:0000313" key="5">
    <source>
        <dbReference type="EMBL" id="SMS02688.1"/>
    </source>
</evidence>
<dbReference type="Gene3D" id="3.40.50.720">
    <property type="entry name" value="NAD(P)-binding Rossmann-like Domain"/>
    <property type="match status" value="1"/>
</dbReference>
<evidence type="ECO:0000256" key="2">
    <source>
        <dbReference type="ARBA" id="ARBA00022553"/>
    </source>
</evidence>
<name>A0A1Y6IYH1_9VIBR</name>
<dbReference type="PROSITE" id="PS50075">
    <property type="entry name" value="CARRIER"/>
    <property type="match status" value="1"/>
</dbReference>
<organism evidence="5 6">
    <name type="scientific">Vibrio mangrovi</name>
    <dbReference type="NCBI Taxonomy" id="474394"/>
    <lineage>
        <taxon>Bacteria</taxon>
        <taxon>Pseudomonadati</taxon>
        <taxon>Pseudomonadota</taxon>
        <taxon>Gammaproteobacteria</taxon>
        <taxon>Vibrionales</taxon>
        <taxon>Vibrionaceae</taxon>
        <taxon>Vibrio</taxon>
    </lineage>
</organism>
<dbReference type="Pfam" id="PF00501">
    <property type="entry name" value="AMP-binding"/>
    <property type="match status" value="1"/>
</dbReference>
<dbReference type="EMBL" id="FXXI01000012">
    <property type="protein sequence ID" value="SMS02688.1"/>
    <property type="molecule type" value="Genomic_DNA"/>
</dbReference>
<dbReference type="SMART" id="SM00823">
    <property type="entry name" value="PKS_PP"/>
    <property type="match status" value="1"/>
</dbReference>
<dbReference type="Gene3D" id="3.40.50.980">
    <property type="match status" value="2"/>
</dbReference>
<dbReference type="InterPro" id="IPR036291">
    <property type="entry name" value="NAD(P)-bd_dom_sf"/>
</dbReference>
<dbReference type="PANTHER" id="PTHR44845:SF6">
    <property type="entry name" value="BETA-ALANINE-ACTIVATING ENZYME"/>
    <property type="match status" value="1"/>
</dbReference>
<dbReference type="InterPro" id="IPR000873">
    <property type="entry name" value="AMP-dep_synth/lig_dom"/>
</dbReference>
<dbReference type="InterPro" id="IPR009081">
    <property type="entry name" value="PP-bd_ACP"/>
</dbReference>
<accession>A0A1Y6IYH1</accession>
<dbReference type="FunFam" id="3.40.50.980:FF:000001">
    <property type="entry name" value="Non-ribosomal peptide synthetase"/>
    <property type="match status" value="1"/>
</dbReference>